<dbReference type="PANTHER" id="PTHR33514">
    <property type="entry name" value="PROTEIN ABCI12, CHLOROPLASTIC"/>
    <property type="match status" value="1"/>
</dbReference>
<dbReference type="CDD" id="cd16914">
    <property type="entry name" value="EcfT"/>
    <property type="match status" value="1"/>
</dbReference>
<evidence type="ECO:0000313" key="7">
    <source>
        <dbReference type="Proteomes" id="UP001596047"/>
    </source>
</evidence>
<proteinExistence type="predicted"/>
<evidence type="ECO:0000256" key="5">
    <source>
        <dbReference type="SAM" id="Phobius"/>
    </source>
</evidence>
<comment type="caution">
    <text evidence="6">The sequence shown here is derived from an EMBL/GenBank/DDBJ whole genome shotgun (WGS) entry which is preliminary data.</text>
</comment>
<evidence type="ECO:0000256" key="2">
    <source>
        <dbReference type="ARBA" id="ARBA00022692"/>
    </source>
</evidence>
<reference evidence="7" key="1">
    <citation type="journal article" date="2019" name="Int. J. Syst. Evol. Microbiol.">
        <title>The Global Catalogue of Microorganisms (GCM) 10K type strain sequencing project: providing services to taxonomists for standard genome sequencing and annotation.</title>
        <authorList>
            <consortium name="The Broad Institute Genomics Platform"/>
            <consortium name="The Broad Institute Genome Sequencing Center for Infectious Disease"/>
            <person name="Wu L."/>
            <person name="Ma J."/>
        </authorList>
    </citation>
    <scope>NUCLEOTIDE SEQUENCE [LARGE SCALE GENOMIC DNA]</scope>
    <source>
        <strain evidence="7">CGMCC 1.3240</strain>
    </source>
</reference>
<dbReference type="PANTHER" id="PTHR33514:SF13">
    <property type="entry name" value="PROTEIN ABCI12, CHLOROPLASTIC"/>
    <property type="match status" value="1"/>
</dbReference>
<name>A0ABW0VT55_9BACL</name>
<dbReference type="EMBL" id="JBHSOW010000006">
    <property type="protein sequence ID" value="MFC5647726.1"/>
    <property type="molecule type" value="Genomic_DNA"/>
</dbReference>
<dbReference type="RefSeq" id="WP_379186182.1">
    <property type="nucleotide sequence ID" value="NZ_JBHSOW010000006.1"/>
</dbReference>
<evidence type="ECO:0000256" key="1">
    <source>
        <dbReference type="ARBA" id="ARBA00004141"/>
    </source>
</evidence>
<organism evidence="6 7">
    <name type="scientific">Paenibacillus solisilvae</name>
    <dbReference type="NCBI Taxonomy" id="2486751"/>
    <lineage>
        <taxon>Bacteria</taxon>
        <taxon>Bacillati</taxon>
        <taxon>Bacillota</taxon>
        <taxon>Bacilli</taxon>
        <taxon>Bacillales</taxon>
        <taxon>Paenibacillaceae</taxon>
        <taxon>Paenibacillus</taxon>
    </lineage>
</organism>
<keyword evidence="2 5" id="KW-0812">Transmembrane</keyword>
<dbReference type="Pfam" id="PF02361">
    <property type="entry name" value="CbiQ"/>
    <property type="match status" value="1"/>
</dbReference>
<accession>A0ABW0VT55</accession>
<sequence length="267" mass="29096">MAAGYSIFIERPSFIHQVLDPRTKSIAVLCIFILSLSFNAPLPLAVFTLLLIGIAIGSKLPFSLIRMLLLSGVTFIFISLIMWPAYIKTGTTLFSFIGIHVTDTGLWFGLAMGLRVTLMVLSAGIWMASTSPQKITASFMKMGLHYKIGMGISLSIRLIPLIGAEWVTIVEAQKSRGVDYKSGNLLSRINKSAMILGPMLLRAIEIAQSLAITLEARAFGAKNSRTCITDVRLKPIDFIVMIGCLLLVAVGIYCRLQGIGVLLPAYL</sequence>
<feature type="transmembrane region" description="Helical" evidence="5">
    <location>
        <begin position="106"/>
        <end position="128"/>
    </location>
</feature>
<gene>
    <name evidence="6" type="ORF">ACFPYJ_01080</name>
</gene>
<evidence type="ECO:0000313" key="6">
    <source>
        <dbReference type="EMBL" id="MFC5647726.1"/>
    </source>
</evidence>
<evidence type="ECO:0000256" key="4">
    <source>
        <dbReference type="ARBA" id="ARBA00023136"/>
    </source>
</evidence>
<feature type="transmembrane region" description="Helical" evidence="5">
    <location>
        <begin position="26"/>
        <end position="52"/>
    </location>
</feature>
<comment type="subcellular location">
    <subcellularLocation>
        <location evidence="1">Membrane</location>
        <topology evidence="1">Multi-pass membrane protein</topology>
    </subcellularLocation>
</comment>
<protein>
    <submittedName>
        <fullName evidence="6">Energy-coupling factor transporter transmembrane component T family protein</fullName>
    </submittedName>
</protein>
<feature type="transmembrane region" description="Helical" evidence="5">
    <location>
        <begin position="148"/>
        <end position="169"/>
    </location>
</feature>
<keyword evidence="4 5" id="KW-0472">Membrane</keyword>
<dbReference type="InterPro" id="IPR003339">
    <property type="entry name" value="ABC/ECF_trnsptr_transmembrane"/>
</dbReference>
<dbReference type="Proteomes" id="UP001596047">
    <property type="component" value="Unassembled WGS sequence"/>
</dbReference>
<feature type="transmembrane region" description="Helical" evidence="5">
    <location>
        <begin position="64"/>
        <end position="86"/>
    </location>
</feature>
<keyword evidence="3 5" id="KW-1133">Transmembrane helix</keyword>
<keyword evidence="7" id="KW-1185">Reference proteome</keyword>
<feature type="transmembrane region" description="Helical" evidence="5">
    <location>
        <begin position="235"/>
        <end position="253"/>
    </location>
</feature>
<evidence type="ECO:0000256" key="3">
    <source>
        <dbReference type="ARBA" id="ARBA00022989"/>
    </source>
</evidence>